<evidence type="ECO:0000256" key="3">
    <source>
        <dbReference type="ARBA" id="ARBA00022679"/>
    </source>
</evidence>
<keyword evidence="5 6" id="KW-0238">DNA-binding</keyword>
<keyword evidence="2 6" id="KW-0328">Glycosyltransferase</keyword>
<proteinExistence type="inferred from homology"/>
<dbReference type="GO" id="GO:0003677">
    <property type="term" value="F:DNA binding"/>
    <property type="evidence" value="ECO:0007669"/>
    <property type="project" value="UniProtKB-UniRule"/>
</dbReference>
<reference evidence="8" key="1">
    <citation type="submission" date="2022-01" db="EMBL/GenBank/DDBJ databases">
        <title>Genome sequencing of Zunongwangia sp. M21534 genome.</title>
        <authorList>
            <person name="Chen Y."/>
            <person name="Dong C."/>
            <person name="Shao Z."/>
        </authorList>
    </citation>
    <scope>NUCLEOTIDE SEQUENCE</scope>
    <source>
        <strain evidence="8">MCCC M21534</strain>
    </source>
</reference>
<comment type="caution">
    <text evidence="8">The sequence shown here is derived from an EMBL/GenBank/DDBJ whole genome shotgun (WGS) entry which is preliminary data.</text>
</comment>
<feature type="active site" evidence="6">
    <location>
        <position position="143"/>
    </location>
</feature>
<keyword evidence="9" id="KW-1185">Reference proteome</keyword>
<evidence type="ECO:0000313" key="8">
    <source>
        <dbReference type="EMBL" id="MCL6220436.1"/>
    </source>
</evidence>
<dbReference type="AlphaFoldDB" id="A0A9X2A1Q1"/>
<feature type="active site" description="Proton acceptor" evidence="6">
    <location>
        <position position="50"/>
    </location>
</feature>
<dbReference type="EMBL" id="JAKHSK010000040">
    <property type="protein sequence ID" value="MCL6220436.1"/>
    <property type="molecule type" value="Genomic_DNA"/>
</dbReference>
<evidence type="ECO:0000256" key="4">
    <source>
        <dbReference type="ARBA" id="ARBA00022695"/>
    </source>
</evidence>
<feature type="binding site" evidence="6">
    <location>
        <position position="50"/>
    </location>
    <ligand>
        <name>NAD(+)</name>
        <dbReference type="ChEBI" id="CHEBI:57540"/>
    </ligand>
</feature>
<feature type="domain" description="DarT" evidence="7">
    <location>
        <begin position="9"/>
        <end position="190"/>
    </location>
</feature>
<protein>
    <submittedName>
        <fullName evidence="8">DUF4433 domain-containing protein</fullName>
    </submittedName>
</protein>
<evidence type="ECO:0000256" key="2">
    <source>
        <dbReference type="ARBA" id="ARBA00022676"/>
    </source>
</evidence>
<dbReference type="PROSITE" id="PS52018">
    <property type="entry name" value="DART"/>
    <property type="match status" value="1"/>
</dbReference>
<evidence type="ECO:0000256" key="5">
    <source>
        <dbReference type="ARBA" id="ARBA00023125"/>
    </source>
</evidence>
<comment type="catalytic activity">
    <reaction evidence="6">
        <text>a thymidine in DNA + NAD(+) = an N-(ADP-alpha-D-ribosyl)-thymidine in DNA + nicotinamide + H(+)</text>
        <dbReference type="Rhea" id="RHEA:71651"/>
        <dbReference type="Rhea" id="RHEA-COMP:13556"/>
        <dbReference type="Rhea" id="RHEA-COMP:18051"/>
        <dbReference type="ChEBI" id="CHEBI:15378"/>
        <dbReference type="ChEBI" id="CHEBI:17154"/>
        <dbReference type="ChEBI" id="CHEBI:57540"/>
        <dbReference type="ChEBI" id="CHEBI:137386"/>
        <dbReference type="ChEBI" id="CHEBI:191199"/>
    </reaction>
</comment>
<keyword evidence="1 6" id="KW-1277">Toxin-antitoxin system</keyword>
<keyword evidence="4 6" id="KW-0548">Nucleotidyltransferase</keyword>
<evidence type="ECO:0000256" key="6">
    <source>
        <dbReference type="PROSITE-ProRule" id="PRU01362"/>
    </source>
</evidence>
<dbReference type="GO" id="GO:0016757">
    <property type="term" value="F:glycosyltransferase activity"/>
    <property type="evidence" value="ECO:0007669"/>
    <property type="project" value="UniProtKB-UniRule"/>
</dbReference>
<evidence type="ECO:0000256" key="1">
    <source>
        <dbReference type="ARBA" id="ARBA00022649"/>
    </source>
</evidence>
<evidence type="ECO:0000259" key="7">
    <source>
        <dbReference type="PROSITE" id="PS52018"/>
    </source>
</evidence>
<name>A0A9X2A1Q1_9FLAO</name>
<feature type="binding site" evidence="6">
    <location>
        <begin position="13"/>
        <end position="15"/>
    </location>
    <ligand>
        <name>NAD(+)</name>
        <dbReference type="ChEBI" id="CHEBI:57540"/>
    </ligand>
</feature>
<keyword evidence="3 6" id="KW-0808">Transferase</keyword>
<dbReference type="InterPro" id="IPR029494">
    <property type="entry name" value="DarT"/>
</dbReference>
<evidence type="ECO:0000313" key="9">
    <source>
        <dbReference type="Proteomes" id="UP001139521"/>
    </source>
</evidence>
<dbReference type="GO" id="GO:0016779">
    <property type="term" value="F:nucleotidyltransferase activity"/>
    <property type="evidence" value="ECO:0007669"/>
    <property type="project" value="UniProtKB-UniRule"/>
</dbReference>
<dbReference type="Pfam" id="PF14487">
    <property type="entry name" value="DarT"/>
    <property type="match status" value="1"/>
</dbReference>
<comment type="similarity">
    <text evidence="6">Belongs to the DarT ADP-ribosyltransferase family.</text>
</comment>
<sequence>MATNPKDGKLLYHLTALDNIESILEKGLLPREKIDFDFLDVADKEILKDRKKFDLSEYTPFHFFCPTPFSGAAQIAQEDSEFVYIAITRKLAESNKFKIVPRHPLNFDGNPLEWGEGIETIDWGLMEKRVYSDYDCREACMAESLFKGTILPKHFNCIFVKNEEVKSEIISILKRKNLSINVNVNKWFFVNR</sequence>
<accession>A0A9X2A1Q1</accession>
<gene>
    <name evidence="8" type="ORF">L1967_19265</name>
</gene>
<dbReference type="RefSeq" id="WP_249603133.1">
    <property type="nucleotide sequence ID" value="NZ_JAKHSK010000040.1"/>
</dbReference>
<organism evidence="8 9">
    <name type="scientific">Zunongwangia pacifica</name>
    <dbReference type="NCBI Taxonomy" id="2911062"/>
    <lineage>
        <taxon>Bacteria</taxon>
        <taxon>Pseudomonadati</taxon>
        <taxon>Bacteroidota</taxon>
        <taxon>Flavobacteriia</taxon>
        <taxon>Flavobacteriales</taxon>
        <taxon>Flavobacteriaceae</taxon>
        <taxon>Zunongwangia</taxon>
    </lineage>
</organism>
<comment type="caution">
    <text evidence="6">Lacks conserved residue(s) required for the propagation of feature annotation.</text>
</comment>
<dbReference type="Proteomes" id="UP001139521">
    <property type="component" value="Unassembled WGS sequence"/>
</dbReference>